<keyword evidence="1" id="KW-0472">Membrane</keyword>
<keyword evidence="1" id="KW-0812">Transmembrane</keyword>
<organism evidence="2 3">
    <name type="scientific">Diplocloster agilis</name>
    <dbReference type="NCBI Taxonomy" id="2850323"/>
    <lineage>
        <taxon>Bacteria</taxon>
        <taxon>Bacillati</taxon>
        <taxon>Bacillota</taxon>
        <taxon>Clostridia</taxon>
        <taxon>Lachnospirales</taxon>
        <taxon>Lachnospiraceae</taxon>
        <taxon>Diplocloster</taxon>
    </lineage>
</organism>
<dbReference type="InterPro" id="IPR006485">
    <property type="entry name" value="Phage-like_holin"/>
</dbReference>
<comment type="caution">
    <text evidence="2">The sequence shown here is derived from an EMBL/GenBank/DDBJ whole genome shotgun (WGS) entry which is preliminary data.</text>
</comment>
<feature type="transmembrane region" description="Helical" evidence="1">
    <location>
        <begin position="49"/>
        <end position="70"/>
    </location>
</feature>
<dbReference type="Proteomes" id="UP000712157">
    <property type="component" value="Unassembled WGS sequence"/>
</dbReference>
<evidence type="ECO:0000313" key="2">
    <source>
        <dbReference type="EMBL" id="MBU9735810.1"/>
    </source>
</evidence>
<feature type="transmembrane region" description="Helical" evidence="1">
    <location>
        <begin position="16"/>
        <end position="37"/>
    </location>
</feature>
<sequence length="85" mass="9372">MKQINWKVRIQNKTTLTAIIMATIALIYQICGLMGIVPPIAESELVKTAGMIINLLVLLGIVTDPTTAGIKDSRQAMTYEEPRDE</sequence>
<evidence type="ECO:0000313" key="3">
    <source>
        <dbReference type="Proteomes" id="UP000712157"/>
    </source>
</evidence>
<name>A0A949NH87_9FIRM</name>
<dbReference type="AlphaFoldDB" id="A0A949NH87"/>
<keyword evidence="3" id="KW-1185">Reference proteome</keyword>
<dbReference type="Pfam" id="PF04531">
    <property type="entry name" value="Phage_holin_1"/>
    <property type="match status" value="1"/>
</dbReference>
<protein>
    <submittedName>
        <fullName evidence="2">Phage holin</fullName>
    </submittedName>
</protein>
<accession>A0A949NH87</accession>
<keyword evidence="1" id="KW-1133">Transmembrane helix</keyword>
<dbReference type="NCBIfam" id="TIGR01598">
    <property type="entry name" value="holin_phiLC3"/>
    <property type="match status" value="1"/>
</dbReference>
<dbReference type="EMBL" id="JAHQCW010000005">
    <property type="protein sequence ID" value="MBU9735810.1"/>
    <property type="molecule type" value="Genomic_DNA"/>
</dbReference>
<reference evidence="2" key="1">
    <citation type="submission" date="2021-06" db="EMBL/GenBank/DDBJ databases">
        <title>Description of novel taxa of the family Lachnospiraceae.</title>
        <authorList>
            <person name="Chaplin A.V."/>
            <person name="Sokolova S.R."/>
            <person name="Pikina A.P."/>
            <person name="Korzhanova M."/>
            <person name="Belova V."/>
            <person name="Korostin D."/>
            <person name="Efimov B.A."/>
        </authorList>
    </citation>
    <scope>NUCLEOTIDE SEQUENCE</scope>
    <source>
        <strain evidence="2">ASD5720</strain>
    </source>
</reference>
<proteinExistence type="predicted"/>
<gene>
    <name evidence="2" type="ORF">KTH89_04625</name>
</gene>
<dbReference type="RefSeq" id="WP_238720815.1">
    <property type="nucleotide sequence ID" value="NZ_JAHQCW010000005.1"/>
</dbReference>
<evidence type="ECO:0000256" key="1">
    <source>
        <dbReference type="SAM" id="Phobius"/>
    </source>
</evidence>